<organism evidence="3 4">
    <name type="scientific">Nocardioides taihuensis</name>
    <dbReference type="NCBI Taxonomy" id="1835606"/>
    <lineage>
        <taxon>Bacteria</taxon>
        <taxon>Bacillati</taxon>
        <taxon>Actinomycetota</taxon>
        <taxon>Actinomycetes</taxon>
        <taxon>Propionibacteriales</taxon>
        <taxon>Nocardioidaceae</taxon>
        <taxon>Nocardioides</taxon>
    </lineage>
</organism>
<dbReference type="RefSeq" id="WP_378591342.1">
    <property type="nucleotide sequence ID" value="NZ_JBHSKD010000018.1"/>
</dbReference>
<feature type="region of interest" description="Disordered" evidence="1">
    <location>
        <begin position="227"/>
        <end position="252"/>
    </location>
</feature>
<dbReference type="Pfam" id="PF02720">
    <property type="entry name" value="DUF222"/>
    <property type="match status" value="1"/>
</dbReference>
<evidence type="ECO:0000313" key="4">
    <source>
        <dbReference type="Proteomes" id="UP001596087"/>
    </source>
</evidence>
<dbReference type="InterPro" id="IPR003870">
    <property type="entry name" value="DUF222"/>
</dbReference>
<accession>A0ABW0BKP4</accession>
<feature type="domain" description="HNH nuclease" evidence="2">
    <location>
        <begin position="347"/>
        <end position="399"/>
    </location>
</feature>
<dbReference type="EMBL" id="JBHSKD010000018">
    <property type="protein sequence ID" value="MFC5177905.1"/>
    <property type="molecule type" value="Genomic_DNA"/>
</dbReference>
<dbReference type="InterPro" id="IPR003615">
    <property type="entry name" value="HNH_nuc"/>
</dbReference>
<gene>
    <name evidence="3" type="ORF">ACFPGP_14575</name>
</gene>
<dbReference type="CDD" id="cd00085">
    <property type="entry name" value="HNHc"/>
    <property type="match status" value="1"/>
</dbReference>
<dbReference type="Proteomes" id="UP001596087">
    <property type="component" value="Unassembled WGS sequence"/>
</dbReference>
<evidence type="ECO:0000313" key="3">
    <source>
        <dbReference type="EMBL" id="MFC5177905.1"/>
    </source>
</evidence>
<evidence type="ECO:0000256" key="1">
    <source>
        <dbReference type="SAM" id="MobiDB-lite"/>
    </source>
</evidence>
<proteinExistence type="predicted"/>
<protein>
    <submittedName>
        <fullName evidence="3">DUF222 domain-containing protein</fullName>
    </submittedName>
</protein>
<sequence>MTEATSSLPHPLLQCASALEAAVDRAAVSDPAYLSTDEKADLLVRLTRLGGRIEGLRLGTLAVSGDVAEQAGARSAGAWLAGETHADTSAGRRWQRLADGLDRHPLVGEALRDGRLDVAHAEAVLSSLDDLPADLDPEVREAAARRLVADAVVFEPRRLRVLGRRILELVAPGVADDHERRLLERQERRARRRMRITVHDLGDGLSRAVVDLPTSVMDRWMAQLQALSSPRRESSDGSPDAGGRRDPATGERLSYPRRLAHAFCAMLEARPGAALPQHGGDATTLMVMLDLDTLVAGLGVAELSSGSSISAGEARRLACNAALVPVVLGGDSQPLDLGRSRRLYSPPQRKAMAVRDRHCRALGCDVPAAWCEAHHLHPWSRGGLTDLADGVLFCSFHHHCAHDPAYDLVRRADGDIEFHRRT</sequence>
<reference evidence="4" key="1">
    <citation type="journal article" date="2019" name="Int. J. Syst. Evol. Microbiol.">
        <title>The Global Catalogue of Microorganisms (GCM) 10K type strain sequencing project: providing services to taxonomists for standard genome sequencing and annotation.</title>
        <authorList>
            <consortium name="The Broad Institute Genomics Platform"/>
            <consortium name="The Broad Institute Genome Sequencing Center for Infectious Disease"/>
            <person name="Wu L."/>
            <person name="Ma J."/>
        </authorList>
    </citation>
    <scope>NUCLEOTIDE SEQUENCE [LARGE SCALE GENOMIC DNA]</scope>
    <source>
        <strain evidence="4">DFY41</strain>
    </source>
</reference>
<dbReference type="SMART" id="SM00507">
    <property type="entry name" value="HNHc"/>
    <property type="match status" value="1"/>
</dbReference>
<keyword evidence="4" id="KW-1185">Reference proteome</keyword>
<comment type="caution">
    <text evidence="3">The sequence shown here is derived from an EMBL/GenBank/DDBJ whole genome shotgun (WGS) entry which is preliminary data.</text>
</comment>
<name>A0ABW0BKP4_9ACTN</name>
<evidence type="ECO:0000259" key="2">
    <source>
        <dbReference type="SMART" id="SM00507"/>
    </source>
</evidence>